<dbReference type="EMBL" id="KJ489399">
    <property type="protein sequence ID" value="AHZ10077.1"/>
    <property type="molecule type" value="Genomic_DNA"/>
</dbReference>
<evidence type="ECO:0000313" key="1">
    <source>
        <dbReference type="EMBL" id="AHZ10077.1"/>
    </source>
</evidence>
<protein>
    <submittedName>
        <fullName evidence="1">Uncharacterized protein</fullName>
    </submittedName>
</protein>
<dbReference type="GeneID" id="19526059"/>
<evidence type="ECO:0000313" key="2">
    <source>
        <dbReference type="Proteomes" id="UP000026900"/>
    </source>
</evidence>
<reference evidence="2" key="1">
    <citation type="submission" date="2014-09" db="EMBL/GenBank/DDBJ databases">
        <authorList>
            <person name="Sauder A.B."/>
            <person name="McKenzie Q.R."/>
            <person name="Temple L.M."/>
            <person name="Alexis B.K."/>
            <person name="Al-Atrache Z."/>
            <person name="Lewis L.O."/>
            <person name="Loesser-Casey K.E."/>
            <person name="Mitchell K.J."/>
        </authorList>
    </citation>
    <scope>NUCLEOTIDE SEQUENCE [LARGE SCALE GENOMIC DNA]</scope>
</reference>
<name>A0A024B106_9CAUD</name>
<dbReference type="KEGG" id="vg:19526059"/>
<accession>A0A024B106</accession>
<dbReference type="RefSeq" id="YP_009036508.1">
    <property type="nucleotide sequence ID" value="NC_024213.1"/>
</dbReference>
<keyword evidence="2" id="KW-1185">Reference proteome</keyword>
<dbReference type="Proteomes" id="UP000026900">
    <property type="component" value="Segment"/>
</dbReference>
<sequence length="79" mass="9488">MAREKNTHVKETSLRCSECNHVTRLWRSGGRMKKRDHTKDLHCVKCNKTTAHKELKLEEEIPAWILEFQKRQEDERGDR</sequence>
<proteinExistence type="predicted"/>
<organism evidence="1 2">
    <name type="scientific">Bacillus phage Hakuna</name>
    <dbReference type="NCBI Taxonomy" id="1486659"/>
    <lineage>
        <taxon>Viruses</taxon>
        <taxon>Duplodnaviria</taxon>
        <taxon>Heunggongvirae</taxon>
        <taxon>Uroviricota</taxon>
        <taxon>Caudoviricetes</taxon>
        <taxon>Herelleviridae</taxon>
        <taxon>Bastillevirinae</taxon>
        <taxon>Wphvirus</taxon>
        <taxon>Wphvirus hakuna</taxon>
    </lineage>
</organism>